<comment type="caution">
    <text evidence="7">The sequence shown here is derived from an EMBL/GenBank/DDBJ whole genome shotgun (WGS) entry which is preliminary data.</text>
</comment>
<dbReference type="InterPro" id="IPR039538">
    <property type="entry name" value="BetI_C"/>
</dbReference>
<dbReference type="SUPFAM" id="SSF48498">
    <property type="entry name" value="Tetracyclin repressor-like, C-terminal domain"/>
    <property type="match status" value="1"/>
</dbReference>
<dbReference type="Pfam" id="PF13977">
    <property type="entry name" value="TetR_C_6"/>
    <property type="match status" value="1"/>
</dbReference>
<proteinExistence type="predicted"/>
<dbReference type="GO" id="GO:0000976">
    <property type="term" value="F:transcription cis-regulatory region binding"/>
    <property type="evidence" value="ECO:0007669"/>
    <property type="project" value="TreeGrafter"/>
</dbReference>
<protein>
    <submittedName>
        <fullName evidence="7">TetR family transcriptional regulator</fullName>
    </submittedName>
</protein>
<dbReference type="InterPro" id="IPR050109">
    <property type="entry name" value="HTH-type_TetR-like_transc_reg"/>
</dbReference>
<dbReference type="InterPro" id="IPR036271">
    <property type="entry name" value="Tet_transcr_reg_TetR-rel_C_sf"/>
</dbReference>
<dbReference type="STRING" id="1333998.M2A_2840"/>
<sequence length="189" mass="21226">MKSAKGKKRAEEILDAATQILVEEGYGGFSMRRVAEALSMRLSNVQYYFGGPGELLSALFDRALERSIAAFKSRPAQGSLEDLIRFILDEQQPQDYCLMFWELWALAARDEEINAVMARYYAQYQKQIEYVLSKAVPGLAPGARRRRAVLIMSLMEGLSLFRGVEGRLDIPARQLDKDVVEAVTRIAAG</sequence>
<evidence type="ECO:0000313" key="8">
    <source>
        <dbReference type="Proteomes" id="UP000028702"/>
    </source>
</evidence>
<evidence type="ECO:0000256" key="3">
    <source>
        <dbReference type="ARBA" id="ARBA00023125"/>
    </source>
</evidence>
<dbReference type="Proteomes" id="UP000028702">
    <property type="component" value="Unassembled WGS sequence"/>
</dbReference>
<gene>
    <name evidence="7" type="ORF">M2A_2840</name>
</gene>
<evidence type="ECO:0000256" key="4">
    <source>
        <dbReference type="ARBA" id="ARBA00023163"/>
    </source>
</evidence>
<dbReference type="Pfam" id="PF00440">
    <property type="entry name" value="TetR_N"/>
    <property type="match status" value="1"/>
</dbReference>
<organism evidence="7 8">
    <name type="scientific">Tepidicaulis marinus</name>
    <dbReference type="NCBI Taxonomy" id="1333998"/>
    <lineage>
        <taxon>Bacteria</taxon>
        <taxon>Pseudomonadati</taxon>
        <taxon>Pseudomonadota</taxon>
        <taxon>Alphaproteobacteria</taxon>
        <taxon>Hyphomicrobiales</taxon>
        <taxon>Parvibaculaceae</taxon>
        <taxon>Tepidicaulis</taxon>
    </lineage>
</organism>
<evidence type="ECO:0000313" key="7">
    <source>
        <dbReference type="EMBL" id="GAK46341.1"/>
    </source>
</evidence>
<dbReference type="InterPro" id="IPR009057">
    <property type="entry name" value="Homeodomain-like_sf"/>
</dbReference>
<keyword evidence="8" id="KW-1185">Reference proteome</keyword>
<evidence type="ECO:0000259" key="6">
    <source>
        <dbReference type="PROSITE" id="PS50977"/>
    </source>
</evidence>
<dbReference type="PROSITE" id="PS50977">
    <property type="entry name" value="HTH_TETR_2"/>
    <property type="match status" value="1"/>
</dbReference>
<keyword evidence="1" id="KW-0678">Repressor</keyword>
<dbReference type="eggNOG" id="COG1309">
    <property type="taxonomic scope" value="Bacteria"/>
</dbReference>
<feature type="DNA-binding region" description="H-T-H motif" evidence="5">
    <location>
        <begin position="30"/>
        <end position="49"/>
    </location>
</feature>
<dbReference type="PANTHER" id="PTHR30055">
    <property type="entry name" value="HTH-TYPE TRANSCRIPTIONAL REGULATOR RUTR"/>
    <property type="match status" value="1"/>
</dbReference>
<keyword evidence="4" id="KW-0804">Transcription</keyword>
<reference evidence="7 8" key="1">
    <citation type="submission" date="2014-07" db="EMBL/GenBank/DDBJ databases">
        <title>Tepidicaulis marinum gen. nov., sp. nov., a novel marine bacterium denitrifying nitrate to nitrous oxide strictly under microaerobic conditions.</title>
        <authorList>
            <person name="Takeuchi M."/>
            <person name="Yamagishi T."/>
            <person name="Kamagata Y."/>
            <person name="Oshima K."/>
            <person name="Hattori M."/>
            <person name="Katayama T."/>
            <person name="Hanada S."/>
            <person name="Tamaki H."/>
            <person name="Marumo K."/>
            <person name="Maeda H."/>
            <person name="Nedachi M."/>
            <person name="Iwasaki W."/>
            <person name="Suwa Y."/>
            <person name="Sakata S."/>
        </authorList>
    </citation>
    <scope>NUCLEOTIDE SEQUENCE [LARGE SCALE GENOMIC DNA]</scope>
    <source>
        <strain evidence="7 8">MA2</strain>
    </source>
</reference>
<dbReference type="EMBL" id="BBIO01000017">
    <property type="protein sequence ID" value="GAK46341.1"/>
    <property type="molecule type" value="Genomic_DNA"/>
</dbReference>
<evidence type="ECO:0000256" key="2">
    <source>
        <dbReference type="ARBA" id="ARBA00023015"/>
    </source>
</evidence>
<dbReference type="GO" id="GO:0003700">
    <property type="term" value="F:DNA-binding transcription factor activity"/>
    <property type="evidence" value="ECO:0007669"/>
    <property type="project" value="TreeGrafter"/>
</dbReference>
<dbReference type="PANTHER" id="PTHR30055:SF234">
    <property type="entry name" value="HTH-TYPE TRANSCRIPTIONAL REGULATOR BETI"/>
    <property type="match status" value="1"/>
</dbReference>
<dbReference type="AlphaFoldDB" id="A0A081BE73"/>
<dbReference type="SUPFAM" id="SSF46689">
    <property type="entry name" value="Homeodomain-like"/>
    <property type="match status" value="1"/>
</dbReference>
<feature type="domain" description="HTH tetR-type" evidence="6">
    <location>
        <begin position="7"/>
        <end position="67"/>
    </location>
</feature>
<evidence type="ECO:0000256" key="1">
    <source>
        <dbReference type="ARBA" id="ARBA00022491"/>
    </source>
</evidence>
<keyword evidence="2" id="KW-0805">Transcription regulation</keyword>
<keyword evidence="3 5" id="KW-0238">DNA-binding</keyword>
<name>A0A081BE73_9HYPH</name>
<dbReference type="InterPro" id="IPR001647">
    <property type="entry name" value="HTH_TetR"/>
</dbReference>
<accession>A0A081BE73</accession>
<evidence type="ECO:0000256" key="5">
    <source>
        <dbReference type="PROSITE-ProRule" id="PRU00335"/>
    </source>
</evidence>
<dbReference type="RefSeq" id="WP_052379516.1">
    <property type="nucleotide sequence ID" value="NZ_BBIO01000017.1"/>
</dbReference>
<dbReference type="Gene3D" id="1.10.357.10">
    <property type="entry name" value="Tetracycline Repressor, domain 2"/>
    <property type="match status" value="1"/>
</dbReference>